<keyword evidence="1" id="KW-0732">Signal</keyword>
<gene>
    <name evidence="2" type="ORF">B9G79_02570</name>
</gene>
<evidence type="ECO:0000313" key="2">
    <source>
        <dbReference type="EMBL" id="ASD62529.1"/>
    </source>
</evidence>
<dbReference type="AlphaFoldDB" id="A0A1Z3N4Y5"/>
<feature type="chain" id="PRO_5013346146" evidence="1">
    <location>
        <begin position="21"/>
        <end position="146"/>
    </location>
</feature>
<accession>A0A1Z3N4Y5</accession>
<protein>
    <submittedName>
        <fullName evidence="2">Metalloproteinase domain-containing protein</fullName>
    </submittedName>
</protein>
<evidence type="ECO:0000256" key="1">
    <source>
        <dbReference type="SAM" id="SignalP"/>
    </source>
</evidence>
<proteinExistence type="predicted"/>
<evidence type="ECO:0000313" key="3">
    <source>
        <dbReference type="Proteomes" id="UP000197003"/>
    </source>
</evidence>
<reference evidence="2 3" key="1">
    <citation type="submission" date="2017-04" db="EMBL/GenBank/DDBJ databases">
        <title>Whole genome sequence of Bdellovibrio bacteriovorus strain SSB218315.</title>
        <authorList>
            <person name="Oyedara O."/>
            <person name="Rodriguez-Perez M.A."/>
        </authorList>
    </citation>
    <scope>NUCLEOTIDE SEQUENCE [LARGE SCALE GENOMIC DNA]</scope>
    <source>
        <strain evidence="2 3">SSB218315</strain>
    </source>
</reference>
<dbReference type="Proteomes" id="UP000197003">
    <property type="component" value="Chromosome"/>
</dbReference>
<organism evidence="2 3">
    <name type="scientific">Bdellovibrio bacteriovorus</name>
    <dbReference type="NCBI Taxonomy" id="959"/>
    <lineage>
        <taxon>Bacteria</taxon>
        <taxon>Pseudomonadati</taxon>
        <taxon>Bdellovibrionota</taxon>
        <taxon>Bdellovibrionia</taxon>
        <taxon>Bdellovibrionales</taxon>
        <taxon>Pseudobdellovibrionaceae</taxon>
        <taxon>Bdellovibrio</taxon>
    </lineage>
</organism>
<dbReference type="EMBL" id="CP020946">
    <property type="protein sequence ID" value="ASD62529.1"/>
    <property type="molecule type" value="Genomic_DNA"/>
</dbReference>
<feature type="signal peptide" evidence="1">
    <location>
        <begin position="1"/>
        <end position="20"/>
    </location>
</feature>
<dbReference type="OrthoDB" id="9342714at2"/>
<dbReference type="RefSeq" id="WP_088564161.1">
    <property type="nucleotide sequence ID" value="NZ_CP020946.1"/>
</dbReference>
<sequence>MRVSMTVFLMSFVFATQASASAFDSLNDQKLQEQALTLLEQNAASMRLTGDVRPEEKLTEILAKVQAYNDEILTRLSEGQDLENMTSAVSHTDTKCSVDQSGKSAVCNLLITYRPLGETNVRFHVDLDEAGNAVGISSTADIARGD</sequence>
<name>A0A1Z3N4Y5_BDEBC</name>